<dbReference type="AlphaFoldDB" id="A0A0A8ZY03"/>
<dbReference type="EMBL" id="GBRH01253616">
    <property type="protein sequence ID" value="JAD44279.1"/>
    <property type="molecule type" value="Transcribed_RNA"/>
</dbReference>
<organism evidence="1">
    <name type="scientific">Arundo donax</name>
    <name type="common">Giant reed</name>
    <name type="synonym">Donax arundinaceus</name>
    <dbReference type="NCBI Taxonomy" id="35708"/>
    <lineage>
        <taxon>Eukaryota</taxon>
        <taxon>Viridiplantae</taxon>
        <taxon>Streptophyta</taxon>
        <taxon>Embryophyta</taxon>
        <taxon>Tracheophyta</taxon>
        <taxon>Spermatophyta</taxon>
        <taxon>Magnoliopsida</taxon>
        <taxon>Liliopsida</taxon>
        <taxon>Poales</taxon>
        <taxon>Poaceae</taxon>
        <taxon>PACMAD clade</taxon>
        <taxon>Arundinoideae</taxon>
        <taxon>Arundineae</taxon>
        <taxon>Arundo</taxon>
    </lineage>
</organism>
<reference evidence="1" key="2">
    <citation type="journal article" date="2015" name="Data Brief">
        <title>Shoot transcriptome of the giant reed, Arundo donax.</title>
        <authorList>
            <person name="Barrero R.A."/>
            <person name="Guerrero F.D."/>
            <person name="Moolhuijzen P."/>
            <person name="Goolsby J.A."/>
            <person name="Tidwell J."/>
            <person name="Bellgard S.E."/>
            <person name="Bellgard M.I."/>
        </authorList>
    </citation>
    <scope>NUCLEOTIDE SEQUENCE</scope>
    <source>
        <tissue evidence="1">Shoot tissue taken approximately 20 cm above the soil surface</tissue>
    </source>
</reference>
<name>A0A0A8ZY03_ARUDO</name>
<protein>
    <submittedName>
        <fullName evidence="1">Uncharacterized protein</fullName>
    </submittedName>
</protein>
<accession>A0A0A8ZY03</accession>
<sequence>MITFELAVFFINCYIFSQHNPQIAVYATYVYSKRLVFGERPHKSGFS</sequence>
<evidence type="ECO:0000313" key="1">
    <source>
        <dbReference type="EMBL" id="JAD44279.1"/>
    </source>
</evidence>
<reference evidence="1" key="1">
    <citation type="submission" date="2014-09" db="EMBL/GenBank/DDBJ databases">
        <authorList>
            <person name="Magalhaes I.L.F."/>
            <person name="Oliveira U."/>
            <person name="Santos F.R."/>
            <person name="Vidigal T.H.D.A."/>
            <person name="Brescovit A.D."/>
            <person name="Santos A.J."/>
        </authorList>
    </citation>
    <scope>NUCLEOTIDE SEQUENCE</scope>
    <source>
        <tissue evidence="1">Shoot tissue taken approximately 20 cm above the soil surface</tissue>
    </source>
</reference>
<proteinExistence type="predicted"/>